<dbReference type="EMBL" id="QRDW01000010">
    <property type="protein sequence ID" value="RED46139.1"/>
    <property type="molecule type" value="Genomic_DNA"/>
</dbReference>
<dbReference type="RefSeq" id="WP_115938083.1">
    <property type="nucleotide sequence ID" value="NZ_QRDW01000010.1"/>
</dbReference>
<dbReference type="AlphaFoldDB" id="A0A3D9H9I9"/>
<keyword evidence="3" id="KW-1185">Reference proteome</keyword>
<dbReference type="InterPro" id="IPR029063">
    <property type="entry name" value="SAM-dependent_MTases_sf"/>
</dbReference>
<dbReference type="Proteomes" id="UP000256845">
    <property type="component" value="Unassembled WGS sequence"/>
</dbReference>
<name>A0A3D9H9I9_9PROT</name>
<comment type="caution">
    <text evidence="2">The sequence shown here is derived from an EMBL/GenBank/DDBJ whole genome shotgun (WGS) entry which is preliminary data.</text>
</comment>
<protein>
    <recommendedName>
        <fullName evidence="1">Methyltransferase type 11 domain-containing protein</fullName>
    </recommendedName>
</protein>
<evidence type="ECO:0000313" key="2">
    <source>
        <dbReference type="EMBL" id="RED46139.1"/>
    </source>
</evidence>
<gene>
    <name evidence="2" type="ORF">DFP90_11048</name>
</gene>
<dbReference type="SUPFAM" id="SSF53335">
    <property type="entry name" value="S-adenosyl-L-methionine-dependent methyltransferases"/>
    <property type="match status" value="1"/>
</dbReference>
<sequence>MSENAPHSELVSSQFGKLYTALMIKQLNERGFVTRMMDVGTGHGGYHDLLKDHVPDMEWVGVEVWEPYVRDFKLHEKYPEMYNEDVRTLDFNKIKKVDLTLFGDILEHMTKEEAQAVMDKTLAMSRLVLVSIPIVHYPQEEFEGNPYQRHVKDDWSHGEFCTSFPGLLTGFVHDHIGVYFLSLDEEASELIKLLHPAVSSLVEQKLPNDQIKWG</sequence>
<dbReference type="Pfam" id="PF08241">
    <property type="entry name" value="Methyltransf_11"/>
    <property type="match status" value="1"/>
</dbReference>
<dbReference type="InterPro" id="IPR013216">
    <property type="entry name" value="Methyltransf_11"/>
</dbReference>
<feature type="domain" description="Methyltransferase type 11" evidence="1">
    <location>
        <begin position="38"/>
        <end position="116"/>
    </location>
</feature>
<dbReference type="Gene3D" id="3.40.50.150">
    <property type="entry name" value="Vaccinia Virus protein VP39"/>
    <property type="match status" value="1"/>
</dbReference>
<dbReference type="GO" id="GO:0008757">
    <property type="term" value="F:S-adenosylmethionine-dependent methyltransferase activity"/>
    <property type="evidence" value="ECO:0007669"/>
    <property type="project" value="InterPro"/>
</dbReference>
<proteinExistence type="predicted"/>
<reference evidence="2 3" key="1">
    <citation type="submission" date="2018-07" db="EMBL/GenBank/DDBJ databases">
        <title>Genomic Encyclopedia of Type Strains, Phase III (KMG-III): the genomes of soil and plant-associated and newly described type strains.</title>
        <authorList>
            <person name="Whitman W."/>
        </authorList>
    </citation>
    <scope>NUCLEOTIDE SEQUENCE [LARGE SCALE GENOMIC DNA]</scope>
    <source>
        <strain evidence="2 3">CECT 8488</strain>
    </source>
</reference>
<accession>A0A3D9H9I9</accession>
<organism evidence="2 3">
    <name type="scientific">Aestuariispira insulae</name>
    <dbReference type="NCBI Taxonomy" id="1461337"/>
    <lineage>
        <taxon>Bacteria</taxon>
        <taxon>Pseudomonadati</taxon>
        <taxon>Pseudomonadota</taxon>
        <taxon>Alphaproteobacteria</taxon>
        <taxon>Rhodospirillales</taxon>
        <taxon>Kiloniellaceae</taxon>
        <taxon>Aestuariispira</taxon>
    </lineage>
</organism>
<evidence type="ECO:0000259" key="1">
    <source>
        <dbReference type="Pfam" id="PF08241"/>
    </source>
</evidence>
<evidence type="ECO:0000313" key="3">
    <source>
        <dbReference type="Proteomes" id="UP000256845"/>
    </source>
</evidence>
<dbReference type="OrthoDB" id="9797829at2"/>